<feature type="compositionally biased region" description="Basic and acidic residues" evidence="1">
    <location>
        <begin position="165"/>
        <end position="174"/>
    </location>
</feature>
<dbReference type="Proteomes" id="UP001066276">
    <property type="component" value="Chromosome 10"/>
</dbReference>
<evidence type="ECO:0000256" key="1">
    <source>
        <dbReference type="SAM" id="MobiDB-lite"/>
    </source>
</evidence>
<name>A0AAV7LXK7_PLEWA</name>
<gene>
    <name evidence="2" type="ORF">NDU88_001052</name>
</gene>
<dbReference type="EMBL" id="JANPWB010000014">
    <property type="protein sequence ID" value="KAJ1095902.1"/>
    <property type="molecule type" value="Genomic_DNA"/>
</dbReference>
<dbReference type="AlphaFoldDB" id="A0AAV7LXK7"/>
<sequence length="174" mass="19240">MGVKRLEAYADTDGWAAEMRLLSTEMEERAENNPRRLLQVEAAQTAPQLPEGLWATTRVEHRPDTSLAWARPGTVLRQDRGELEEATTHRPREQRSLGQNPASAGPEPGKLGNYPPRATSTTGQQPILGRNPTSAGSEARNRGTPWDRNPPVLGQTWTPGCCWETPDRAHNSQT</sequence>
<comment type="caution">
    <text evidence="2">The sequence shown here is derived from an EMBL/GenBank/DDBJ whole genome shotgun (WGS) entry which is preliminary data.</text>
</comment>
<evidence type="ECO:0000313" key="3">
    <source>
        <dbReference type="Proteomes" id="UP001066276"/>
    </source>
</evidence>
<keyword evidence="3" id="KW-1185">Reference proteome</keyword>
<organism evidence="2 3">
    <name type="scientific">Pleurodeles waltl</name>
    <name type="common">Iberian ribbed newt</name>
    <dbReference type="NCBI Taxonomy" id="8319"/>
    <lineage>
        <taxon>Eukaryota</taxon>
        <taxon>Metazoa</taxon>
        <taxon>Chordata</taxon>
        <taxon>Craniata</taxon>
        <taxon>Vertebrata</taxon>
        <taxon>Euteleostomi</taxon>
        <taxon>Amphibia</taxon>
        <taxon>Batrachia</taxon>
        <taxon>Caudata</taxon>
        <taxon>Salamandroidea</taxon>
        <taxon>Salamandridae</taxon>
        <taxon>Pleurodelinae</taxon>
        <taxon>Pleurodeles</taxon>
    </lineage>
</organism>
<protein>
    <submittedName>
        <fullName evidence="2">Uncharacterized protein</fullName>
    </submittedName>
</protein>
<feature type="region of interest" description="Disordered" evidence="1">
    <location>
        <begin position="43"/>
        <end position="174"/>
    </location>
</feature>
<proteinExistence type="predicted"/>
<reference evidence="2" key="1">
    <citation type="journal article" date="2022" name="bioRxiv">
        <title>Sequencing and chromosome-scale assembly of the giantPleurodeles waltlgenome.</title>
        <authorList>
            <person name="Brown T."/>
            <person name="Elewa A."/>
            <person name="Iarovenko S."/>
            <person name="Subramanian E."/>
            <person name="Araus A.J."/>
            <person name="Petzold A."/>
            <person name="Susuki M."/>
            <person name="Suzuki K.-i.T."/>
            <person name="Hayashi T."/>
            <person name="Toyoda A."/>
            <person name="Oliveira C."/>
            <person name="Osipova E."/>
            <person name="Leigh N.D."/>
            <person name="Simon A."/>
            <person name="Yun M.H."/>
        </authorList>
    </citation>
    <scope>NUCLEOTIDE SEQUENCE</scope>
    <source>
        <strain evidence="2">20211129_DDA</strain>
        <tissue evidence="2">Liver</tissue>
    </source>
</reference>
<feature type="compositionally biased region" description="Polar residues" evidence="1">
    <location>
        <begin position="118"/>
        <end position="136"/>
    </location>
</feature>
<evidence type="ECO:0000313" key="2">
    <source>
        <dbReference type="EMBL" id="KAJ1095902.1"/>
    </source>
</evidence>
<feature type="compositionally biased region" description="Basic and acidic residues" evidence="1">
    <location>
        <begin position="77"/>
        <end position="95"/>
    </location>
</feature>
<accession>A0AAV7LXK7</accession>